<dbReference type="GO" id="GO:0051087">
    <property type="term" value="F:protein-folding chaperone binding"/>
    <property type="evidence" value="ECO:0007669"/>
    <property type="project" value="InterPro"/>
</dbReference>
<dbReference type="PANTHER" id="PTHR21083:SF0">
    <property type="entry name" value="DYNEIN AXONEMAL ASSEMBLY FACTOR 6"/>
    <property type="match status" value="1"/>
</dbReference>
<evidence type="ECO:0000256" key="2">
    <source>
        <dbReference type="SAM" id="MobiDB-lite"/>
    </source>
</evidence>
<proteinExistence type="inferred from homology"/>
<feature type="region of interest" description="Disordered" evidence="2">
    <location>
        <begin position="1"/>
        <end position="23"/>
    </location>
</feature>
<dbReference type="PANTHER" id="PTHR21083">
    <property type="entry name" value="TWISTER"/>
    <property type="match status" value="1"/>
</dbReference>
<gene>
    <name evidence="4" type="ORF">GSOID_T00009987001</name>
</gene>
<feature type="domain" description="PIH1D1/2/3 CS-like" evidence="3">
    <location>
        <begin position="22"/>
        <end position="86"/>
    </location>
</feature>
<dbReference type="InterPro" id="IPR041442">
    <property type="entry name" value="PIH1D1/2/3_CS-like"/>
</dbReference>
<dbReference type="AlphaFoldDB" id="E4XZ33"/>
<protein>
    <recommendedName>
        <fullName evidence="3">PIH1D1/2/3 CS-like domain-containing protein</fullName>
    </recommendedName>
</protein>
<comment type="similarity">
    <text evidence="1">Belongs to the PIH1 family.</text>
</comment>
<evidence type="ECO:0000259" key="3">
    <source>
        <dbReference type="Pfam" id="PF18201"/>
    </source>
</evidence>
<evidence type="ECO:0000313" key="5">
    <source>
        <dbReference type="Proteomes" id="UP000001307"/>
    </source>
</evidence>
<evidence type="ECO:0000256" key="1">
    <source>
        <dbReference type="ARBA" id="ARBA00008511"/>
    </source>
</evidence>
<dbReference type="EMBL" id="FN653371">
    <property type="protein sequence ID" value="CBY14895.1"/>
    <property type="molecule type" value="Genomic_DNA"/>
</dbReference>
<dbReference type="InParanoid" id="E4XZ33"/>
<name>E4XZ33_OIKDI</name>
<dbReference type="GO" id="GO:0045505">
    <property type="term" value="F:dynein intermediate chain binding"/>
    <property type="evidence" value="ECO:0007669"/>
    <property type="project" value="TreeGrafter"/>
</dbReference>
<evidence type="ECO:0000313" key="4">
    <source>
        <dbReference type="EMBL" id="CBY14895.1"/>
    </source>
</evidence>
<dbReference type="Pfam" id="PF18201">
    <property type="entry name" value="PIH1_CS"/>
    <property type="match status" value="1"/>
</dbReference>
<accession>E4XZ33</accession>
<sequence length="97" mass="10763">MVGAEDIFLGMGTKDPGTTSSDGLRMTFHLPKEKDMSGIEVDVTDTEINLSTANYVLRHILPRSVQSNAARAHWCSNKFELTITVPLNPGEFDFLKH</sequence>
<organism evidence="4">
    <name type="scientific">Oikopleura dioica</name>
    <name type="common">Tunicate</name>
    <dbReference type="NCBI Taxonomy" id="34765"/>
    <lineage>
        <taxon>Eukaryota</taxon>
        <taxon>Metazoa</taxon>
        <taxon>Chordata</taxon>
        <taxon>Tunicata</taxon>
        <taxon>Appendicularia</taxon>
        <taxon>Copelata</taxon>
        <taxon>Oikopleuridae</taxon>
        <taxon>Oikopleura</taxon>
    </lineage>
</organism>
<reference evidence="4" key="1">
    <citation type="journal article" date="2010" name="Science">
        <title>Plasticity of animal genome architecture unmasked by rapid evolution of a pelagic tunicate.</title>
        <authorList>
            <person name="Denoeud F."/>
            <person name="Henriet S."/>
            <person name="Mungpakdee S."/>
            <person name="Aury J.M."/>
            <person name="Da Silva C."/>
            <person name="Brinkmann H."/>
            <person name="Mikhaleva J."/>
            <person name="Olsen L.C."/>
            <person name="Jubin C."/>
            <person name="Canestro C."/>
            <person name="Bouquet J.M."/>
            <person name="Danks G."/>
            <person name="Poulain J."/>
            <person name="Campsteijn C."/>
            <person name="Adamski M."/>
            <person name="Cross I."/>
            <person name="Yadetie F."/>
            <person name="Muffato M."/>
            <person name="Louis A."/>
            <person name="Butcher S."/>
            <person name="Tsagkogeorga G."/>
            <person name="Konrad A."/>
            <person name="Singh S."/>
            <person name="Jensen M.F."/>
            <person name="Cong E.H."/>
            <person name="Eikeseth-Otteraa H."/>
            <person name="Noel B."/>
            <person name="Anthouard V."/>
            <person name="Porcel B.M."/>
            <person name="Kachouri-Lafond R."/>
            <person name="Nishino A."/>
            <person name="Ugolini M."/>
            <person name="Chourrout P."/>
            <person name="Nishida H."/>
            <person name="Aasland R."/>
            <person name="Huzurbazar S."/>
            <person name="Westhof E."/>
            <person name="Delsuc F."/>
            <person name="Lehrach H."/>
            <person name="Reinhardt R."/>
            <person name="Weissenbach J."/>
            <person name="Roy S.W."/>
            <person name="Artiguenave F."/>
            <person name="Postlethwait J.H."/>
            <person name="Manak J.R."/>
            <person name="Thompson E.M."/>
            <person name="Jaillon O."/>
            <person name="Du Pasquier L."/>
            <person name="Boudinot P."/>
            <person name="Liberles D.A."/>
            <person name="Volff J.N."/>
            <person name="Philippe H."/>
            <person name="Lenhard B."/>
            <person name="Roest Crollius H."/>
            <person name="Wincker P."/>
            <person name="Chourrout D."/>
        </authorList>
    </citation>
    <scope>NUCLEOTIDE SEQUENCE [LARGE SCALE GENOMIC DNA]</scope>
</reference>
<dbReference type="InterPro" id="IPR026697">
    <property type="entry name" value="DNAAF6"/>
</dbReference>
<dbReference type="GO" id="GO:0005737">
    <property type="term" value="C:cytoplasm"/>
    <property type="evidence" value="ECO:0007669"/>
    <property type="project" value="TreeGrafter"/>
</dbReference>
<keyword evidence="5" id="KW-1185">Reference proteome</keyword>
<dbReference type="GO" id="GO:0070286">
    <property type="term" value="P:axonemal dynein complex assembly"/>
    <property type="evidence" value="ECO:0007669"/>
    <property type="project" value="InterPro"/>
</dbReference>
<dbReference type="Proteomes" id="UP000001307">
    <property type="component" value="Unassembled WGS sequence"/>
</dbReference>
<dbReference type="OrthoDB" id="25887at2759"/>